<keyword evidence="7" id="KW-1278">Translocase</keyword>
<dbReference type="PANTHER" id="PTHR43520:SF8">
    <property type="entry name" value="P-TYPE CU(+) TRANSPORTER"/>
    <property type="match status" value="1"/>
</dbReference>
<dbReference type="InterPro" id="IPR044492">
    <property type="entry name" value="P_typ_ATPase_HD_dom"/>
</dbReference>
<dbReference type="Gene3D" id="2.70.150.10">
    <property type="entry name" value="Calcium-transporting ATPase, cytoplasmic transduction domain A"/>
    <property type="match status" value="1"/>
</dbReference>
<feature type="transmembrane region" description="Helical" evidence="10">
    <location>
        <begin position="127"/>
        <end position="146"/>
    </location>
</feature>
<evidence type="ECO:0000313" key="12">
    <source>
        <dbReference type="EMBL" id="CAB5011442.1"/>
    </source>
</evidence>
<dbReference type="GO" id="GO:0055070">
    <property type="term" value="P:copper ion homeostasis"/>
    <property type="evidence" value="ECO:0007669"/>
    <property type="project" value="TreeGrafter"/>
</dbReference>
<dbReference type="PROSITE" id="PS00154">
    <property type="entry name" value="ATPASE_E1_E2"/>
    <property type="match status" value="1"/>
</dbReference>
<evidence type="ECO:0000256" key="5">
    <source>
        <dbReference type="ARBA" id="ARBA00022741"/>
    </source>
</evidence>
<dbReference type="SFLD" id="SFLDF00027">
    <property type="entry name" value="p-type_atpase"/>
    <property type="match status" value="1"/>
</dbReference>
<keyword evidence="5" id="KW-0547">Nucleotide-binding</keyword>
<dbReference type="InterPro" id="IPR036412">
    <property type="entry name" value="HAD-like_sf"/>
</dbReference>
<dbReference type="Pfam" id="PF00122">
    <property type="entry name" value="E1-E2_ATPase"/>
    <property type="match status" value="1"/>
</dbReference>
<feature type="transmembrane region" description="Helical" evidence="10">
    <location>
        <begin position="158"/>
        <end position="181"/>
    </location>
</feature>
<dbReference type="SUPFAM" id="SSF56784">
    <property type="entry name" value="HAD-like"/>
    <property type="match status" value="1"/>
</dbReference>
<dbReference type="Pfam" id="PF00403">
    <property type="entry name" value="HMA"/>
    <property type="match status" value="1"/>
</dbReference>
<proteinExistence type="inferred from homology"/>
<evidence type="ECO:0000256" key="2">
    <source>
        <dbReference type="ARBA" id="ARBA00006024"/>
    </source>
</evidence>
<feature type="transmembrane region" description="Helical" evidence="10">
    <location>
        <begin position="723"/>
        <end position="741"/>
    </location>
</feature>
<evidence type="ECO:0000256" key="7">
    <source>
        <dbReference type="ARBA" id="ARBA00022967"/>
    </source>
</evidence>
<dbReference type="Pfam" id="PF00702">
    <property type="entry name" value="Hydrolase"/>
    <property type="match status" value="1"/>
</dbReference>
<dbReference type="InterPro" id="IPR027256">
    <property type="entry name" value="P-typ_ATPase_IB"/>
</dbReference>
<feature type="transmembrane region" description="Helical" evidence="10">
    <location>
        <begin position="103"/>
        <end position="121"/>
    </location>
</feature>
<dbReference type="Gene3D" id="3.40.1110.10">
    <property type="entry name" value="Calcium-transporting ATPase, cytoplasmic domain N"/>
    <property type="match status" value="1"/>
</dbReference>
<feature type="domain" description="HMA" evidence="11">
    <location>
        <begin position="17"/>
        <end position="83"/>
    </location>
</feature>
<dbReference type="AlphaFoldDB" id="A0A6J7QAM3"/>
<feature type="transmembrane region" description="Helical" evidence="10">
    <location>
        <begin position="379"/>
        <end position="399"/>
    </location>
</feature>
<name>A0A6J7QAM3_9ZZZZ</name>
<evidence type="ECO:0000256" key="3">
    <source>
        <dbReference type="ARBA" id="ARBA00022692"/>
    </source>
</evidence>
<protein>
    <submittedName>
        <fullName evidence="12">Unannotated protein</fullName>
    </submittedName>
</protein>
<keyword evidence="4" id="KW-0479">Metal-binding</keyword>
<dbReference type="NCBIfam" id="TIGR01525">
    <property type="entry name" value="ATPase-IB_hvy"/>
    <property type="match status" value="1"/>
</dbReference>
<dbReference type="GO" id="GO:0016887">
    <property type="term" value="F:ATP hydrolysis activity"/>
    <property type="evidence" value="ECO:0007669"/>
    <property type="project" value="InterPro"/>
</dbReference>
<dbReference type="InterPro" id="IPR023299">
    <property type="entry name" value="ATPase_P-typ_cyto_dom_N"/>
</dbReference>
<dbReference type="PANTHER" id="PTHR43520">
    <property type="entry name" value="ATP7, ISOFORM B"/>
    <property type="match status" value="1"/>
</dbReference>
<evidence type="ECO:0000256" key="8">
    <source>
        <dbReference type="ARBA" id="ARBA00022989"/>
    </source>
</evidence>
<evidence type="ECO:0000259" key="11">
    <source>
        <dbReference type="PROSITE" id="PS50846"/>
    </source>
</evidence>
<dbReference type="NCBIfam" id="TIGR01494">
    <property type="entry name" value="ATPase_P-type"/>
    <property type="match status" value="2"/>
</dbReference>
<dbReference type="SUPFAM" id="SSF81653">
    <property type="entry name" value="Calcium ATPase, transduction domain A"/>
    <property type="match status" value="1"/>
</dbReference>
<dbReference type="InterPro" id="IPR017969">
    <property type="entry name" value="Heavy-metal-associated_CS"/>
</dbReference>
<dbReference type="FunFam" id="2.70.150.10:FF:000002">
    <property type="entry name" value="Copper-transporting ATPase 1, putative"/>
    <property type="match status" value="1"/>
</dbReference>
<dbReference type="GO" id="GO:0005524">
    <property type="term" value="F:ATP binding"/>
    <property type="evidence" value="ECO:0007669"/>
    <property type="project" value="UniProtKB-KW"/>
</dbReference>
<evidence type="ECO:0000256" key="4">
    <source>
        <dbReference type="ARBA" id="ARBA00022723"/>
    </source>
</evidence>
<dbReference type="GO" id="GO:0043682">
    <property type="term" value="F:P-type divalent copper transporter activity"/>
    <property type="evidence" value="ECO:0007669"/>
    <property type="project" value="TreeGrafter"/>
</dbReference>
<dbReference type="SFLD" id="SFLDG00002">
    <property type="entry name" value="C1.7:_P-type_atpase_like"/>
    <property type="match status" value="1"/>
</dbReference>
<sequence length="750" mass="77391">MSTTAVQLGRIPEPQGDRIDLSIEGMTCGACAASVERGLSAVSGVASAHVNFATERATVIFDPASADREMLVAAVVAAGYRVSAPSQPGEIAKPPDSSVTPRLLVSVILTVPLVLISMVPALQFDGWGWLALVLATPVWAWCAWPFHTAAARNLRHGAATMDTLVSLGITAAWLWSVVALLQGGGDAPMEGMSNGASEPALYFETGAVIVTLVVLGRWFERRARNRAGDSLRALFALGARTAYLEDGSEIPIEDLQVGNRFVVRPGERVATDGVVVEGASALDVSMLTGEPIPVEVGVGDSVVGATINTTGRLVVTATHVGSDTALAQIARLVEEAQGSKAEVQRLADRVSGVFVPVVLLISVATLLGWLLFGGTSNEAFTAAVAVLIIACPCALGLATPTAIMVGTGRGAELGILIKGGEVLERTREVDTAILDKTGTITTGKMQLVAVSGADPSTDQIHNSRVNDELLRLAASLEEASEHPIARAITNGAREKGIELTTPTDFLNEAGVGVVGKIDGREIKVGRADWCGAPQGVLRGGLDELISDAESRGASVIFIGWEDSIQGALVVSDTVKETAVAAVSALKRLGISVVMVTGDSEAAAHWVAESVGIDTVIAGVLPAGKAEVVRGLQADGHIVAVIGDGINDAPALAQADLGIAIGTGADVALEASDLTLVSGDPRGAADAIELSRRTLATIKANLFWAFAYNAAAIPLAAAGILNPAIAAATMGFSSVFVVSNSLRLRRFKPLR</sequence>
<dbReference type="NCBIfam" id="TIGR01511">
    <property type="entry name" value="ATPase-IB1_Cu"/>
    <property type="match status" value="1"/>
</dbReference>
<keyword evidence="8 10" id="KW-1133">Transmembrane helix</keyword>
<dbReference type="SUPFAM" id="SSF81660">
    <property type="entry name" value="Metal cation-transporting ATPase, ATP-binding domain N"/>
    <property type="match status" value="1"/>
</dbReference>
<feature type="transmembrane region" description="Helical" evidence="10">
    <location>
        <begin position="699"/>
        <end position="717"/>
    </location>
</feature>
<dbReference type="InterPro" id="IPR059000">
    <property type="entry name" value="ATPase_P-type_domA"/>
</dbReference>
<dbReference type="InterPro" id="IPR008250">
    <property type="entry name" value="ATPase_P-typ_transduc_dom_A_sf"/>
</dbReference>
<dbReference type="CDD" id="cd02094">
    <property type="entry name" value="P-type_ATPase_Cu-like"/>
    <property type="match status" value="1"/>
</dbReference>
<evidence type="ECO:0000256" key="9">
    <source>
        <dbReference type="ARBA" id="ARBA00023136"/>
    </source>
</evidence>
<gene>
    <name evidence="12" type="ORF">UFOPK4071_00741</name>
</gene>
<feature type="transmembrane region" description="Helical" evidence="10">
    <location>
        <begin position="201"/>
        <end position="219"/>
    </location>
</feature>
<dbReference type="CDD" id="cd00371">
    <property type="entry name" value="HMA"/>
    <property type="match status" value="1"/>
</dbReference>
<keyword evidence="3 10" id="KW-0812">Transmembrane</keyword>
<dbReference type="PROSITE" id="PS50846">
    <property type="entry name" value="HMA_2"/>
    <property type="match status" value="1"/>
</dbReference>
<dbReference type="InterPro" id="IPR036163">
    <property type="entry name" value="HMA_dom_sf"/>
</dbReference>
<dbReference type="GO" id="GO:0005507">
    <property type="term" value="F:copper ion binding"/>
    <property type="evidence" value="ECO:0007669"/>
    <property type="project" value="TreeGrafter"/>
</dbReference>
<dbReference type="PRINTS" id="PR00943">
    <property type="entry name" value="CUATPASE"/>
</dbReference>
<comment type="subcellular location">
    <subcellularLocation>
        <location evidence="1">Endomembrane system</location>
        <topology evidence="1">Multi-pass membrane protein</topology>
    </subcellularLocation>
</comment>
<dbReference type="Gene3D" id="3.30.70.100">
    <property type="match status" value="1"/>
</dbReference>
<keyword evidence="6" id="KW-0067">ATP-binding</keyword>
<dbReference type="FunFam" id="3.30.70.100:FF:000005">
    <property type="entry name" value="Copper-exporting P-type ATPase A"/>
    <property type="match status" value="1"/>
</dbReference>
<dbReference type="SUPFAM" id="SSF55008">
    <property type="entry name" value="HMA, heavy metal-associated domain"/>
    <property type="match status" value="1"/>
</dbReference>
<dbReference type="InterPro" id="IPR018303">
    <property type="entry name" value="ATPase_P-typ_P_site"/>
</dbReference>
<organism evidence="12">
    <name type="scientific">freshwater metagenome</name>
    <dbReference type="NCBI Taxonomy" id="449393"/>
    <lineage>
        <taxon>unclassified sequences</taxon>
        <taxon>metagenomes</taxon>
        <taxon>ecological metagenomes</taxon>
    </lineage>
</organism>
<dbReference type="SFLD" id="SFLDS00003">
    <property type="entry name" value="Haloacid_Dehalogenase"/>
    <property type="match status" value="1"/>
</dbReference>
<dbReference type="InterPro" id="IPR001757">
    <property type="entry name" value="P_typ_ATPase"/>
</dbReference>
<dbReference type="InterPro" id="IPR006121">
    <property type="entry name" value="HMA_dom"/>
</dbReference>
<dbReference type="SUPFAM" id="SSF81665">
    <property type="entry name" value="Calcium ATPase, transmembrane domain M"/>
    <property type="match status" value="1"/>
</dbReference>
<comment type="similarity">
    <text evidence="2">Belongs to the cation transport ATPase (P-type) (TC 3.A.3) family. Type IB subfamily.</text>
</comment>
<dbReference type="EMBL" id="CAFBPF010000079">
    <property type="protein sequence ID" value="CAB5011442.1"/>
    <property type="molecule type" value="Genomic_DNA"/>
</dbReference>
<evidence type="ECO:0000256" key="10">
    <source>
        <dbReference type="SAM" id="Phobius"/>
    </source>
</evidence>
<dbReference type="InterPro" id="IPR023298">
    <property type="entry name" value="ATPase_P-typ_TM_dom_sf"/>
</dbReference>
<dbReference type="InterPro" id="IPR023214">
    <property type="entry name" value="HAD_sf"/>
</dbReference>
<dbReference type="PRINTS" id="PR00119">
    <property type="entry name" value="CATATPASE"/>
</dbReference>
<dbReference type="Gene3D" id="3.40.50.1000">
    <property type="entry name" value="HAD superfamily/HAD-like"/>
    <property type="match status" value="1"/>
</dbReference>
<dbReference type="GO" id="GO:0012505">
    <property type="term" value="C:endomembrane system"/>
    <property type="evidence" value="ECO:0007669"/>
    <property type="project" value="UniProtKB-SubCell"/>
</dbReference>
<dbReference type="GO" id="GO:0016020">
    <property type="term" value="C:membrane"/>
    <property type="evidence" value="ECO:0007669"/>
    <property type="project" value="InterPro"/>
</dbReference>
<accession>A0A6J7QAM3</accession>
<evidence type="ECO:0000256" key="6">
    <source>
        <dbReference type="ARBA" id="ARBA00022840"/>
    </source>
</evidence>
<dbReference type="PROSITE" id="PS01047">
    <property type="entry name" value="HMA_1"/>
    <property type="match status" value="1"/>
</dbReference>
<evidence type="ECO:0000256" key="1">
    <source>
        <dbReference type="ARBA" id="ARBA00004127"/>
    </source>
</evidence>
<keyword evidence="9 10" id="KW-0472">Membrane</keyword>
<feature type="transmembrane region" description="Helical" evidence="10">
    <location>
        <begin position="353"/>
        <end position="373"/>
    </location>
</feature>
<reference evidence="12" key="1">
    <citation type="submission" date="2020-05" db="EMBL/GenBank/DDBJ databases">
        <authorList>
            <person name="Chiriac C."/>
            <person name="Salcher M."/>
            <person name="Ghai R."/>
            <person name="Kavagutti S V."/>
        </authorList>
    </citation>
    <scope>NUCLEOTIDE SEQUENCE</scope>
</reference>